<geneLocation type="plasmid" evidence="1">
    <name>pRAM23</name>
</geneLocation>
<sequence length="109" mass="13000">MIFKYQRVNVPNREQECINIYLTKRYVDKGNFTEIIKSYEDGRECQQHQAYLDNDEIKQLKDNGFRNTTWALFLNFVIGVKETAFYLAMSIINGYGIIQDEFLMYCRTT</sequence>
<dbReference type="RefSeq" id="WP_013006744.1">
    <property type="nucleotide sequence ID" value="NC_013937.1"/>
</dbReference>
<name>D3XF45_RICAM</name>
<evidence type="ECO:0000313" key="1">
    <source>
        <dbReference type="EMBL" id="ADD14606.1"/>
    </source>
</evidence>
<reference evidence="1" key="1">
    <citation type="journal article" date="2010" name="Appl. Environ. Microbiol.">
        <title>Wide dispersal and possible multiple origins of low-copy-number plasmids in rickettsia species associated with blood-feeding arthropods.</title>
        <authorList>
            <person name="Baldridge G.D."/>
            <person name="Burkhardt N.Y."/>
            <person name="Labruna M.B."/>
            <person name="Pacheco R.C."/>
            <person name="Paddock C.D."/>
            <person name="Williamson P.C."/>
            <person name="Billingsley P.M."/>
            <person name="Felsheim R.F."/>
            <person name="Kurtti T.J."/>
            <person name="Munderloh U.G."/>
        </authorList>
    </citation>
    <scope>NUCLEOTIDE SEQUENCE</scope>
    <source>
        <strain evidence="1">AaR/SC</strain>
        <plasmid evidence="1">pRAM23</plasmid>
    </source>
</reference>
<dbReference type="EMBL" id="GU322807">
    <property type="protein sequence ID" value="ADD14606.1"/>
    <property type="molecule type" value="Genomic_DNA"/>
</dbReference>
<organism evidence="1">
    <name type="scientific">Rickettsia amblyommatis str. AaR/SC</name>
    <dbReference type="NCBI Taxonomy" id="933950"/>
    <lineage>
        <taxon>Bacteria</taxon>
        <taxon>Pseudomonadati</taxon>
        <taxon>Pseudomonadota</taxon>
        <taxon>Alphaproteobacteria</taxon>
        <taxon>Rickettsiales</taxon>
        <taxon>Rickettsiaceae</taxon>
        <taxon>Rickettsieae</taxon>
        <taxon>Rickettsia</taxon>
        <taxon>spotted fever group</taxon>
    </lineage>
</organism>
<accession>D3XF45</accession>
<proteinExistence type="predicted"/>
<dbReference type="AlphaFoldDB" id="D3XF45"/>
<keyword evidence="1" id="KW-0614">Plasmid</keyword>
<gene>
    <name evidence="1" type="ORF">pRAM23_00165</name>
</gene>
<protein>
    <submittedName>
        <fullName evidence="1">Uncharacterized protein</fullName>
    </submittedName>
</protein>